<protein>
    <submittedName>
        <fullName evidence="2">Esterase-like activity of phytase family protein</fullName>
    </submittedName>
</protein>
<reference evidence="3" key="1">
    <citation type="submission" date="2018-08" db="EMBL/GenBank/DDBJ databases">
        <authorList>
            <person name="Kim S.-J."/>
            <person name="Jung G.-Y."/>
        </authorList>
    </citation>
    <scope>NUCLEOTIDE SEQUENCE [LARGE SCALE GENOMIC DNA]</scope>
    <source>
        <strain evidence="3">GY_G</strain>
    </source>
</reference>
<dbReference type="PIRSF" id="PIRSF031900">
    <property type="entry name" value="UCP031900"/>
    <property type="match status" value="1"/>
</dbReference>
<comment type="caution">
    <text evidence="2">The sequence shown here is derived from an EMBL/GenBank/DDBJ whole genome shotgun (WGS) entry which is preliminary data.</text>
</comment>
<sequence>MRERLPRIALLLLLMVAAVGGHRVYSRNYSQQIELVPLELDETDPKRKKVGALTFLNAWELRSDNSDFGGISALAVIGDSRFLAVSDAGTLIGFTLGKSDRMEDSFIAVLPGAYGENVDYRDRDSEGMTYDATSGQIWISYEARHAVRRLSPSLGRIDGTKRLTFTKGWKANGGIEAIARLRDGRFVLFSETHQRADGSNSAYIYSGDPIEAGSQPKQFGYRAPEGYRPTDATTLPDGRLLILNRRIGLPDGFSAKLALLDPVAIAADKAIAPQVIATLASPLLVDNMEGLAITHEDGRIIVWMISDNNFTALQRTILMQFALDLPNKKPEAETAPGFETLTK</sequence>
<dbReference type="Pfam" id="PF13449">
    <property type="entry name" value="Phytase-like"/>
    <property type="match status" value="1"/>
</dbReference>
<name>A0A371BIB6_9SPHN</name>
<gene>
    <name evidence="2" type="ORF">DXH95_07965</name>
</gene>
<dbReference type="EMBL" id="QRGP01000001">
    <property type="protein sequence ID" value="RDV07288.1"/>
    <property type="molecule type" value="Genomic_DNA"/>
</dbReference>
<feature type="domain" description="Phytase-like" evidence="1">
    <location>
        <begin position="67"/>
        <end position="310"/>
    </location>
</feature>
<dbReference type="InterPro" id="IPR027372">
    <property type="entry name" value="Phytase-like_dom"/>
</dbReference>
<dbReference type="Proteomes" id="UP000263833">
    <property type="component" value="Unassembled WGS sequence"/>
</dbReference>
<dbReference type="InterPro" id="IPR014567">
    <property type="entry name" value="UCP031900"/>
</dbReference>
<accession>A0A371BIB6</accession>
<dbReference type="SUPFAM" id="SSF63829">
    <property type="entry name" value="Calcium-dependent phosphotriesterase"/>
    <property type="match status" value="1"/>
</dbReference>
<dbReference type="RefSeq" id="WP_115548833.1">
    <property type="nucleotide sequence ID" value="NZ_QRGP01000001.1"/>
</dbReference>
<dbReference type="OrthoDB" id="9798693at2"/>
<evidence type="ECO:0000313" key="3">
    <source>
        <dbReference type="Proteomes" id="UP000263833"/>
    </source>
</evidence>
<keyword evidence="3" id="KW-1185">Reference proteome</keyword>
<evidence type="ECO:0000259" key="1">
    <source>
        <dbReference type="Pfam" id="PF13449"/>
    </source>
</evidence>
<evidence type="ECO:0000313" key="2">
    <source>
        <dbReference type="EMBL" id="RDV07288.1"/>
    </source>
</evidence>
<proteinExistence type="predicted"/>
<dbReference type="AlphaFoldDB" id="A0A371BIB6"/>
<organism evidence="2 3">
    <name type="scientific">Sphingorhabdus pulchriflava</name>
    <dbReference type="NCBI Taxonomy" id="2292257"/>
    <lineage>
        <taxon>Bacteria</taxon>
        <taxon>Pseudomonadati</taxon>
        <taxon>Pseudomonadota</taxon>
        <taxon>Alphaproteobacteria</taxon>
        <taxon>Sphingomonadales</taxon>
        <taxon>Sphingomonadaceae</taxon>
        <taxon>Sphingorhabdus</taxon>
    </lineage>
</organism>